<dbReference type="AlphaFoldDB" id="A0A919F1E9"/>
<comment type="caution">
    <text evidence="2">The sequence shown here is derived from an EMBL/GenBank/DDBJ whole genome shotgun (WGS) entry which is preliminary data.</text>
</comment>
<name>A0A919F1E9_9ACTN</name>
<protein>
    <submittedName>
        <fullName evidence="2">Uncharacterized protein</fullName>
    </submittedName>
</protein>
<evidence type="ECO:0000313" key="3">
    <source>
        <dbReference type="Proteomes" id="UP000619355"/>
    </source>
</evidence>
<feature type="region of interest" description="Disordered" evidence="1">
    <location>
        <begin position="19"/>
        <end position="63"/>
    </location>
</feature>
<sequence length="108" mass="11390">MALRDGVVHPLAQHRGGHQVEFPGHLEHGPLAPFDAGHVECHSTAPPLAGSPEPPGNGSSSYVSFRAAAQRPFPETRYGKRQVINKGLVSVTIDPVRSRGSAPGVKVV</sequence>
<accession>A0A919F1E9</accession>
<proteinExistence type="predicted"/>
<dbReference type="Proteomes" id="UP000619355">
    <property type="component" value="Unassembled WGS sequence"/>
</dbReference>
<reference evidence="3" key="1">
    <citation type="journal article" date="2019" name="Int. J. Syst. Evol. Microbiol.">
        <title>The Global Catalogue of Microorganisms (GCM) 10K type strain sequencing project: providing services to taxonomists for standard genome sequencing and annotation.</title>
        <authorList>
            <consortium name="The Broad Institute Genomics Platform"/>
            <consortium name="The Broad Institute Genome Sequencing Center for Infectious Disease"/>
            <person name="Wu L."/>
            <person name="Ma J."/>
        </authorList>
    </citation>
    <scope>NUCLEOTIDE SEQUENCE [LARGE SCALE GENOMIC DNA]</scope>
    <source>
        <strain evidence="3">JCM 4253</strain>
    </source>
</reference>
<keyword evidence="3" id="KW-1185">Reference proteome</keyword>
<evidence type="ECO:0000256" key="1">
    <source>
        <dbReference type="SAM" id="MobiDB-lite"/>
    </source>
</evidence>
<gene>
    <name evidence="2" type="ORF">GCM10018980_62360</name>
</gene>
<dbReference type="EMBL" id="BNBF01000024">
    <property type="protein sequence ID" value="GHG68669.1"/>
    <property type="molecule type" value="Genomic_DNA"/>
</dbReference>
<evidence type="ECO:0000313" key="2">
    <source>
        <dbReference type="EMBL" id="GHG68669.1"/>
    </source>
</evidence>
<organism evidence="2 3">
    <name type="scientific">Streptomyces capoamus</name>
    <dbReference type="NCBI Taxonomy" id="68183"/>
    <lineage>
        <taxon>Bacteria</taxon>
        <taxon>Bacillati</taxon>
        <taxon>Actinomycetota</taxon>
        <taxon>Actinomycetes</taxon>
        <taxon>Kitasatosporales</taxon>
        <taxon>Streptomycetaceae</taxon>
        <taxon>Streptomyces</taxon>
    </lineage>
</organism>